<keyword evidence="3" id="KW-1185">Reference proteome</keyword>
<dbReference type="RefSeq" id="WP_407277975.1">
    <property type="nucleotide sequence ID" value="NZ_CP141259.1"/>
</dbReference>
<dbReference type="EMBL" id="CP141259">
    <property type="protein sequence ID" value="WRL44638.1"/>
    <property type="molecule type" value="Genomic_DNA"/>
</dbReference>
<dbReference type="InterPro" id="IPR053136">
    <property type="entry name" value="UTP_pyrophosphatase-like"/>
</dbReference>
<reference evidence="2 3" key="1">
    <citation type="submission" date="2023-12" db="EMBL/GenBank/DDBJ databases">
        <title>A. evansii MAY27, complete genome.</title>
        <authorList>
            <person name="Wang Y."/>
        </authorList>
    </citation>
    <scope>NUCLEOTIDE SEQUENCE [LARGE SCALE GENOMIC DNA]</scope>
    <source>
        <strain evidence="2 3">MAY27</strain>
    </source>
</reference>
<protein>
    <submittedName>
        <fullName evidence="2">YgjP-like metallopeptidase domain-containing protein</fullName>
    </submittedName>
</protein>
<gene>
    <name evidence="2" type="ORF">U5817_15645</name>
</gene>
<dbReference type="PANTHER" id="PTHR30399:SF1">
    <property type="entry name" value="UTP PYROPHOSPHATASE"/>
    <property type="match status" value="1"/>
</dbReference>
<organism evidence="2 3">
    <name type="scientific">Aromatoleum evansii</name>
    <name type="common">Azoarcus evansii</name>
    <dbReference type="NCBI Taxonomy" id="59406"/>
    <lineage>
        <taxon>Bacteria</taxon>
        <taxon>Pseudomonadati</taxon>
        <taxon>Pseudomonadota</taxon>
        <taxon>Betaproteobacteria</taxon>
        <taxon>Rhodocyclales</taxon>
        <taxon>Rhodocyclaceae</taxon>
        <taxon>Aromatoleum</taxon>
    </lineage>
</organism>
<proteinExistence type="predicted"/>
<evidence type="ECO:0000313" key="2">
    <source>
        <dbReference type="EMBL" id="WRL44638.1"/>
    </source>
</evidence>
<name>A0ABZ1AKG4_AROEV</name>
<dbReference type="Gene3D" id="3.30.2010.10">
    <property type="entry name" value="Metalloproteases ('zincins'), catalytic domain"/>
    <property type="match status" value="1"/>
</dbReference>
<dbReference type="CDD" id="cd07344">
    <property type="entry name" value="M48_yhfN_like"/>
    <property type="match status" value="1"/>
</dbReference>
<evidence type="ECO:0000313" key="3">
    <source>
        <dbReference type="Proteomes" id="UP001626593"/>
    </source>
</evidence>
<dbReference type="InterPro" id="IPR002725">
    <property type="entry name" value="YgjP-like_metallopeptidase"/>
</dbReference>
<dbReference type="PANTHER" id="PTHR30399">
    <property type="entry name" value="UNCHARACTERIZED PROTEIN YGJP"/>
    <property type="match status" value="1"/>
</dbReference>
<feature type="domain" description="YgjP-like metallopeptidase" evidence="1">
    <location>
        <begin position="99"/>
        <end position="152"/>
    </location>
</feature>
<dbReference type="Pfam" id="PF01863">
    <property type="entry name" value="YgjP-like"/>
    <property type="match status" value="1"/>
</dbReference>
<dbReference type="Proteomes" id="UP001626593">
    <property type="component" value="Chromosome"/>
</dbReference>
<accession>A0ABZ1AKG4</accession>
<sequence>MRPRTAPDYLAGYPPTLAAQVRDMIAQDRLADLLVRKYPQAHEVRTDKALYDYVQDIKTGHLRNAGQLSKVAFDSKLHVIQHALGTHTRVSRVQGGKLKAKCEIRVATVFRDMPEAFLRMIVVHELAHIREREHNKAFYQLCRHMEPDYHQLEFDVRAYLCHLDATGRPLWSAAA</sequence>
<evidence type="ECO:0000259" key="1">
    <source>
        <dbReference type="Pfam" id="PF01863"/>
    </source>
</evidence>